<dbReference type="InParanoid" id="Q8EW43"/>
<keyword evidence="2" id="KW-0472">Membrane</keyword>
<name>Q8EW43_MALP2</name>
<proteinExistence type="predicted"/>
<keyword evidence="1" id="KW-0175">Coiled coil</keyword>
<feature type="transmembrane region" description="Helical" evidence="2">
    <location>
        <begin position="216"/>
        <end position="239"/>
    </location>
</feature>
<accession>Q8EW43</accession>
<protein>
    <recommendedName>
        <fullName evidence="5">Transmembrane protein</fullName>
    </recommendedName>
</protein>
<feature type="transmembrane region" description="Helical" evidence="2">
    <location>
        <begin position="473"/>
        <end position="500"/>
    </location>
</feature>
<keyword evidence="4" id="KW-1185">Reference proteome</keyword>
<evidence type="ECO:0000256" key="2">
    <source>
        <dbReference type="SAM" id="Phobius"/>
    </source>
</evidence>
<dbReference type="Proteomes" id="UP000002522">
    <property type="component" value="Chromosome"/>
</dbReference>
<dbReference type="NCBIfam" id="TIGR04527">
    <property type="entry name" value="mycoplas_twoTM"/>
    <property type="match status" value="2"/>
</dbReference>
<gene>
    <name evidence="3" type="ordered locus">MYPE3620</name>
</gene>
<dbReference type="eggNOG" id="ENOG5032F2F">
    <property type="taxonomic scope" value="Bacteria"/>
</dbReference>
<dbReference type="InterPro" id="IPR030940">
    <property type="entry name" value="MG279/MG280"/>
</dbReference>
<organism evidence="3 4">
    <name type="scientific">Malacoplasma penetrans (strain HF-2)</name>
    <name type="common">Mycoplasma penetrans</name>
    <dbReference type="NCBI Taxonomy" id="272633"/>
    <lineage>
        <taxon>Bacteria</taxon>
        <taxon>Bacillati</taxon>
        <taxon>Mycoplasmatota</taxon>
        <taxon>Mycoplasmoidales</taxon>
        <taxon>Mycoplasmoidaceae</taxon>
        <taxon>Malacoplasma</taxon>
    </lineage>
</organism>
<reference evidence="3 4" key="1">
    <citation type="journal article" date="2002" name="Nucleic Acids Res.">
        <title>The complete genomic sequence of Mycoplasma penetrans, an intracellular bacterial pathogen in humans.</title>
        <authorList>
            <person name="Sasaki Y."/>
            <person name="Ishikawa J."/>
            <person name="Yamashita A."/>
            <person name="Oshima K."/>
            <person name="Kenri T."/>
            <person name="Furuya K."/>
            <person name="Yoshino C."/>
            <person name="Horino A."/>
            <person name="Shiba T."/>
            <person name="Sasaki T."/>
            <person name="Hattori M."/>
        </authorList>
    </citation>
    <scope>NUCLEOTIDE SEQUENCE [LARGE SCALE GENOMIC DNA]</scope>
    <source>
        <strain evidence="3 4">HF-2</strain>
    </source>
</reference>
<keyword evidence="2" id="KW-1133">Transmembrane helix</keyword>
<evidence type="ECO:0000313" key="4">
    <source>
        <dbReference type="Proteomes" id="UP000002522"/>
    </source>
</evidence>
<evidence type="ECO:0000313" key="3">
    <source>
        <dbReference type="EMBL" id="BAC44153.1"/>
    </source>
</evidence>
<dbReference type="KEGG" id="mpe:MYPE3620"/>
<sequence>MRTLVKILYKSSKFVLFTFGTVLVSASLGAGVVGKMYATESKDILNNGVSSISGLLENVNSELSKINTDDLFNSAEAEIAKIEPIIVNAKDDLAAQKANLNKLIQELEGLIASTTEDSQKKTLEDIKNTLVQVNDSVIGNETDTFSDNKQTCFAILNELVGIVDGSGGIINLDSLKGTLNNLLSTVNSVINPINDFIQPYTNQEKVNSTYDGVTNVLLGVGATILGLIIVGGLLSVICYRRIDGKLVNRFNAKKEIKVHVSKILKKYPNIHNGLSNNGSTTHLFKLRLPLILKNLGLWPAYIFGGLFFGGLLAGGVAATTQKDFVSNTLTTGSKIISDINAGATNVNNEVNNLYTNVFDTTNNPNSLMSQFNSSLQKLKDMQNKLNDLNSSGSSNIDNNTLESIKNTLNTVIGGVESINKSVNDQTGTIDSIKSQVNDLIGPDGSVTSTLTEIENTINRVNNPDSKEWEYYDLVSQILIIVGASVLGIMILSSILMLIFFKRIDGVALPRSAFRKKLAAHLDKIFKKYPKLWNHFQRGDHLR</sequence>
<dbReference type="AlphaFoldDB" id="Q8EW43"/>
<dbReference type="HOGENOM" id="CLU_502328_0_0_14"/>
<dbReference type="RefSeq" id="WP_011077189.1">
    <property type="nucleotide sequence ID" value="NC_004432.1"/>
</dbReference>
<evidence type="ECO:0008006" key="5">
    <source>
        <dbReference type="Google" id="ProtNLM"/>
    </source>
</evidence>
<dbReference type="EMBL" id="BA000026">
    <property type="protein sequence ID" value="BAC44153.1"/>
    <property type="molecule type" value="Genomic_DNA"/>
</dbReference>
<evidence type="ECO:0000256" key="1">
    <source>
        <dbReference type="SAM" id="Coils"/>
    </source>
</evidence>
<feature type="transmembrane region" description="Helical" evidence="2">
    <location>
        <begin position="295"/>
        <end position="318"/>
    </location>
</feature>
<dbReference type="STRING" id="272633.gene:10731474"/>
<keyword evidence="2" id="KW-0812">Transmembrane</keyword>
<feature type="coiled-coil region" evidence="1">
    <location>
        <begin position="86"/>
        <end position="117"/>
    </location>
</feature>
<dbReference type="Pfam" id="PF23067">
    <property type="entry name" value="MG280"/>
    <property type="match status" value="2"/>
</dbReference>